<keyword evidence="4" id="KW-1185">Reference proteome</keyword>
<keyword evidence="1" id="KW-0732">Signal</keyword>
<dbReference type="SUPFAM" id="SSF49899">
    <property type="entry name" value="Concanavalin A-like lectins/glucanases"/>
    <property type="match status" value="1"/>
</dbReference>
<dbReference type="Pfam" id="PF00354">
    <property type="entry name" value="Pentaxin"/>
    <property type="match status" value="1"/>
</dbReference>
<dbReference type="Gene3D" id="2.60.120.200">
    <property type="match status" value="1"/>
</dbReference>
<feature type="domain" description="Pentraxin (PTX)" evidence="2">
    <location>
        <begin position="51"/>
        <end position="218"/>
    </location>
</feature>
<feature type="signal peptide" evidence="1">
    <location>
        <begin position="1"/>
        <end position="26"/>
    </location>
</feature>
<dbReference type="AlphaFoldDB" id="A0A3P9BFN9"/>
<reference evidence="3" key="3">
    <citation type="submission" date="2025-09" db="UniProtKB">
        <authorList>
            <consortium name="Ensembl"/>
        </authorList>
    </citation>
    <scope>IDENTIFICATION</scope>
</reference>
<feature type="chain" id="PRO_5018260754" description="Pentraxin (PTX) domain-containing protein" evidence="1">
    <location>
        <begin position="27"/>
        <end position="257"/>
    </location>
</feature>
<proteinExistence type="predicted"/>
<dbReference type="InterPro" id="IPR013320">
    <property type="entry name" value="ConA-like_dom_sf"/>
</dbReference>
<evidence type="ECO:0000313" key="4">
    <source>
        <dbReference type="Proteomes" id="UP000265160"/>
    </source>
</evidence>
<organism evidence="3 4">
    <name type="scientific">Maylandia zebra</name>
    <name type="common">zebra mbuna</name>
    <dbReference type="NCBI Taxonomy" id="106582"/>
    <lineage>
        <taxon>Eukaryota</taxon>
        <taxon>Metazoa</taxon>
        <taxon>Chordata</taxon>
        <taxon>Craniata</taxon>
        <taxon>Vertebrata</taxon>
        <taxon>Euteleostomi</taxon>
        <taxon>Actinopterygii</taxon>
        <taxon>Neopterygii</taxon>
        <taxon>Teleostei</taxon>
        <taxon>Neoteleostei</taxon>
        <taxon>Acanthomorphata</taxon>
        <taxon>Ovalentaria</taxon>
        <taxon>Cichlomorphae</taxon>
        <taxon>Cichliformes</taxon>
        <taxon>Cichlidae</taxon>
        <taxon>African cichlids</taxon>
        <taxon>Pseudocrenilabrinae</taxon>
        <taxon>Haplochromini</taxon>
        <taxon>Maylandia</taxon>
        <taxon>Maylandia zebra complex</taxon>
    </lineage>
</organism>
<dbReference type="GeneTree" id="ENSGT01030000234935"/>
<dbReference type="PROSITE" id="PS51257">
    <property type="entry name" value="PROKAR_LIPOPROTEIN"/>
    <property type="match status" value="1"/>
</dbReference>
<evidence type="ECO:0000259" key="2">
    <source>
        <dbReference type="Pfam" id="PF00354"/>
    </source>
</evidence>
<dbReference type="Proteomes" id="UP000265160">
    <property type="component" value="LG2"/>
</dbReference>
<name>A0A3P9BFN9_9CICH</name>
<protein>
    <recommendedName>
        <fullName evidence="2">Pentraxin (PTX) domain-containing protein</fullName>
    </recommendedName>
</protein>
<evidence type="ECO:0000313" key="3">
    <source>
        <dbReference type="Ensembl" id="ENSMZEP00005008707.1"/>
    </source>
</evidence>
<accession>A0A3P9BFN9</accession>
<reference evidence="3 4" key="1">
    <citation type="journal article" date="2014" name="Nature">
        <title>The genomic substrate for adaptive radiation in African cichlid fish.</title>
        <authorList>
            <person name="Brawand D."/>
            <person name="Wagner C.E."/>
            <person name="Li Y.I."/>
            <person name="Malinsky M."/>
            <person name="Keller I."/>
            <person name="Fan S."/>
            <person name="Simakov O."/>
            <person name="Ng A.Y."/>
            <person name="Lim Z.W."/>
            <person name="Bezault E."/>
            <person name="Turner-Maier J."/>
            <person name="Johnson J."/>
            <person name="Alcazar R."/>
            <person name="Noh H.J."/>
            <person name="Russell P."/>
            <person name="Aken B."/>
            <person name="Alfoldi J."/>
            <person name="Amemiya C."/>
            <person name="Azzouzi N."/>
            <person name="Baroiller J.F."/>
            <person name="Barloy-Hubler F."/>
            <person name="Berlin A."/>
            <person name="Bloomquist R."/>
            <person name="Carleton K.L."/>
            <person name="Conte M.A."/>
            <person name="D'Cotta H."/>
            <person name="Eshel O."/>
            <person name="Gaffney L."/>
            <person name="Galibert F."/>
            <person name="Gante H.F."/>
            <person name="Gnerre S."/>
            <person name="Greuter L."/>
            <person name="Guyon R."/>
            <person name="Haddad N.S."/>
            <person name="Haerty W."/>
            <person name="Harris R.M."/>
            <person name="Hofmann H.A."/>
            <person name="Hourlier T."/>
            <person name="Hulata G."/>
            <person name="Jaffe D.B."/>
            <person name="Lara M."/>
            <person name="Lee A.P."/>
            <person name="MacCallum I."/>
            <person name="Mwaiko S."/>
            <person name="Nikaido M."/>
            <person name="Nishihara H."/>
            <person name="Ozouf-Costaz C."/>
            <person name="Penman D.J."/>
            <person name="Przybylski D."/>
            <person name="Rakotomanga M."/>
            <person name="Renn S.C.P."/>
            <person name="Ribeiro F.J."/>
            <person name="Ron M."/>
            <person name="Salzburger W."/>
            <person name="Sanchez-Pulido L."/>
            <person name="Santos M.E."/>
            <person name="Searle S."/>
            <person name="Sharpe T."/>
            <person name="Swofford R."/>
            <person name="Tan F.J."/>
            <person name="Williams L."/>
            <person name="Young S."/>
            <person name="Yin S."/>
            <person name="Okada N."/>
            <person name="Kocher T.D."/>
            <person name="Miska E.A."/>
            <person name="Lander E.S."/>
            <person name="Venkatesh B."/>
            <person name="Fernald R.D."/>
            <person name="Meyer A."/>
            <person name="Ponting C.P."/>
            <person name="Streelman J.T."/>
            <person name="Lindblad-Toh K."/>
            <person name="Seehausen O."/>
            <person name="Di Palma F."/>
        </authorList>
    </citation>
    <scope>NUCLEOTIDE SEQUENCE</scope>
</reference>
<evidence type="ECO:0000256" key="1">
    <source>
        <dbReference type="SAM" id="SignalP"/>
    </source>
</evidence>
<reference evidence="3" key="2">
    <citation type="submission" date="2025-08" db="UniProtKB">
        <authorList>
            <consortium name="Ensembl"/>
        </authorList>
    </citation>
    <scope>IDENTIFICATION</scope>
</reference>
<dbReference type="Ensembl" id="ENSMZET00005009048.1">
    <property type="protein sequence ID" value="ENSMZEP00005008707.1"/>
    <property type="gene ID" value="ENSMZEG00005006625.1"/>
</dbReference>
<sequence>MNSIKSLSSLAICFCIFMSACPLGSSKRKKIFKILYIKLVFQVQPCLWQLHSGVPVPALRELSVCMSLRRTISADWTGFEYKAPGNRETELGLGGKNGKLFVKLFGHEWQYENNLTVNGWHSVCLTWSGQAQRLRISINSTFLIEICLTTSQQLSKNGTLTLGVSHYVNANGEIQPETGTNLVGEIALFRMWAREWSLEELKNLNCTDGDLVSWDLKQWTYSCPPEPSINLHCGKYIMGFYFCISQSSSLDYAQFSS</sequence>
<dbReference type="InterPro" id="IPR001759">
    <property type="entry name" value="PTX_dom"/>
</dbReference>